<dbReference type="RefSeq" id="WP_025977043.1">
    <property type="nucleotide sequence ID" value="NZ_CP015614.1"/>
</dbReference>
<dbReference type="OrthoDB" id="9804721at2"/>
<dbReference type="STRING" id="588932.DA69_05615"/>
<accession>A0A172Y529</accession>
<reference evidence="1 2" key="1">
    <citation type="journal article" date="2014" name="Genome Announc.">
        <title>Genome Sequence of a Promising Hydrogen-Producing Facultative Anaerobic Bacterium, Brevundimonas naejangsanensis Strain B1.</title>
        <authorList>
            <person name="Su H."/>
            <person name="Zhang T."/>
            <person name="Bao M."/>
            <person name="Jiang Y."/>
            <person name="Wang Y."/>
            <person name="Tan T."/>
        </authorList>
    </citation>
    <scope>NUCLEOTIDE SEQUENCE [LARGE SCALE GENOMIC DNA]</scope>
    <source>
        <strain evidence="1 2">B1</strain>
    </source>
</reference>
<organism evidence="1 2">
    <name type="scientific">Brevundimonas naejangsanensis</name>
    <dbReference type="NCBI Taxonomy" id="588932"/>
    <lineage>
        <taxon>Bacteria</taxon>
        <taxon>Pseudomonadati</taxon>
        <taxon>Pseudomonadota</taxon>
        <taxon>Alphaproteobacteria</taxon>
        <taxon>Caulobacterales</taxon>
        <taxon>Caulobacteraceae</taxon>
        <taxon>Brevundimonas</taxon>
    </lineage>
</organism>
<evidence type="ECO:0000313" key="1">
    <source>
        <dbReference type="EMBL" id="ANF54262.1"/>
    </source>
</evidence>
<dbReference type="eggNOG" id="COG0589">
    <property type="taxonomic scope" value="Bacteria"/>
</dbReference>
<sequence>MTIKTLLVSASNDVGRDARFDLACDLAKALHARLIGVGACALEAVPTDPFWAGAMTGELLGLYRDMAAQEVSEGRSSFEMVAAARAAETGWIGMIEHPATVLNAAARAADLILVAGPNDTTPFRGPDPVEVITGAGRPVLVVPAAPLASPLGRPAVIAWKDSRESRLAAAAALPLLKKARDAHVLAVCPEDQADIANIQLADVAAWLGRHGVKASSEVLVRNETKTARRLLDRAAALNAGLIVAGAYGHLRLTEWVLGGVTRSLLADSELCLLMAR</sequence>
<evidence type="ECO:0008006" key="3">
    <source>
        <dbReference type="Google" id="ProtNLM"/>
    </source>
</evidence>
<dbReference type="Proteomes" id="UP000077603">
    <property type="component" value="Chromosome"/>
</dbReference>
<keyword evidence="2" id="KW-1185">Reference proteome</keyword>
<proteinExistence type="predicted"/>
<evidence type="ECO:0000313" key="2">
    <source>
        <dbReference type="Proteomes" id="UP000077603"/>
    </source>
</evidence>
<dbReference type="Gene3D" id="3.40.50.12370">
    <property type="match status" value="1"/>
</dbReference>
<protein>
    <recommendedName>
        <fullName evidence="3">Universal stress protein</fullName>
    </recommendedName>
</protein>
<name>A0A172Y529_9CAUL</name>
<dbReference type="KEGG" id="bne:DA69_05615"/>
<dbReference type="SUPFAM" id="SSF52402">
    <property type="entry name" value="Adenine nucleotide alpha hydrolases-like"/>
    <property type="match status" value="2"/>
</dbReference>
<gene>
    <name evidence="1" type="ORF">DA69_05615</name>
</gene>
<dbReference type="EMBL" id="CP015614">
    <property type="protein sequence ID" value="ANF54262.1"/>
    <property type="molecule type" value="Genomic_DNA"/>
</dbReference>
<dbReference type="AlphaFoldDB" id="A0A172Y529"/>